<keyword evidence="19" id="KW-1185">Reference proteome</keyword>
<comment type="subunit">
    <text evidence="11">Part of the BCDX2 complex consisting of RAD51B, RAD51C, RAD51D and XRCC2; the complex has a ring-like structure arranged into a flat disc around a central channel. In the absence of DNA, the BCDX2 subcomplex XRCC2:RAD51D formed a multimeric ring structure; in the presence of single-stranded DNA it formed a filamentous structure with the ssDNA. Interacts with SWSAP1 and ZSWIM7; involved in homologous recombination repair. Interacts with BLM; required for stimulation of BLM activity by the BCDX2 subcomplex XRCC2:RAD51D.</text>
</comment>
<evidence type="ECO:0000256" key="7">
    <source>
        <dbReference type="ARBA" id="ARBA00023172"/>
    </source>
</evidence>
<feature type="region of interest" description="Disordered" evidence="16">
    <location>
        <begin position="1"/>
        <end position="120"/>
    </location>
</feature>
<protein>
    <recommendedName>
        <fullName evidence="12">DNA repair protein RAD51 homolog 4</fullName>
    </recommendedName>
    <alternativeName>
        <fullName evidence="13">R51H3</fullName>
    </alternativeName>
    <alternativeName>
        <fullName evidence="14">RAD51 homolog D</fullName>
    </alternativeName>
    <alternativeName>
        <fullName evidence="15">RAD51-like protein 3</fullName>
    </alternativeName>
</protein>
<dbReference type="GO" id="GO:0007131">
    <property type="term" value="P:reciprocal meiotic recombination"/>
    <property type="evidence" value="ECO:0007669"/>
    <property type="project" value="TreeGrafter"/>
</dbReference>
<evidence type="ECO:0000256" key="14">
    <source>
        <dbReference type="ARBA" id="ARBA00078131"/>
    </source>
</evidence>
<evidence type="ECO:0000259" key="17">
    <source>
        <dbReference type="PROSITE" id="PS50162"/>
    </source>
</evidence>
<reference evidence="18" key="1">
    <citation type="submission" date="2025-08" db="UniProtKB">
        <authorList>
            <consortium name="Ensembl"/>
        </authorList>
    </citation>
    <scope>IDENTIFICATION</scope>
</reference>
<feature type="region of interest" description="Disordered" evidence="16">
    <location>
        <begin position="413"/>
        <end position="434"/>
    </location>
</feature>
<evidence type="ECO:0000256" key="10">
    <source>
        <dbReference type="ARBA" id="ARBA00057808"/>
    </source>
</evidence>
<dbReference type="InterPro" id="IPR051988">
    <property type="entry name" value="HRR_RAD51_Paralog"/>
</dbReference>
<feature type="compositionally biased region" description="Basic and acidic residues" evidence="16">
    <location>
        <begin position="11"/>
        <end position="20"/>
    </location>
</feature>
<dbReference type="GO" id="GO:0005815">
    <property type="term" value="C:microtubule organizing center"/>
    <property type="evidence" value="ECO:0007669"/>
    <property type="project" value="TreeGrafter"/>
</dbReference>
<evidence type="ECO:0000256" key="9">
    <source>
        <dbReference type="ARBA" id="ARBA00023242"/>
    </source>
</evidence>
<keyword evidence="5" id="KW-0067">ATP-binding</keyword>
<dbReference type="GO" id="GO:0000724">
    <property type="term" value="P:double-strand break repair via homologous recombination"/>
    <property type="evidence" value="ECO:0007669"/>
    <property type="project" value="TreeGrafter"/>
</dbReference>
<dbReference type="GO" id="GO:0140664">
    <property type="term" value="F:ATP-dependent DNA damage sensor activity"/>
    <property type="evidence" value="ECO:0007669"/>
    <property type="project" value="InterPro"/>
</dbReference>
<dbReference type="GO" id="GO:0005524">
    <property type="term" value="F:ATP binding"/>
    <property type="evidence" value="ECO:0007669"/>
    <property type="project" value="UniProtKB-KW"/>
</dbReference>
<dbReference type="InterPro" id="IPR047323">
    <property type="entry name" value="Rad51D_C"/>
</dbReference>
<evidence type="ECO:0000256" key="6">
    <source>
        <dbReference type="ARBA" id="ARBA00023125"/>
    </source>
</evidence>
<dbReference type="PROSITE" id="PS50162">
    <property type="entry name" value="RECA_2"/>
    <property type="match status" value="1"/>
</dbReference>
<comment type="function">
    <text evidence="10">Involved in the homologous recombination repair (HRR) pathway of double-stranded DNA breaks arising during DNA replication or induced by DNA-damaging agents. Bind to single-stranded DNA (ssDNA) and has DNA-dependent ATPase activity. Part of the RAD51 paralog protein complex BCDX2 which acts in the BRCA1-BRCA2-dependent HR pathway. Upon DNA damage, BCDX2 acts downstream of BRCA2 recruitment and upstream of RAD51 recruitment. BCDX2 binds predominantly to the intersection of the four duplex arms of the Holliday junction and to junction of replication forks. The BCDX2 complex was originally reported to bind single-stranded DNA, single-stranded gaps in duplex DNA and specifically to nicks in duplex DNA. Involved in telomere maintenance. The BCDX2 subcomplex XRCC2:RAD51D can stimulate Holliday junction resolution by BLM.</text>
</comment>
<comment type="similarity">
    <text evidence="2">Belongs to the RecA family. RAD51 subfamily.</text>
</comment>
<dbReference type="PANTHER" id="PTHR46457:SF1">
    <property type="entry name" value="DNA REPAIR PROTEIN RAD51 HOMOLOG 4"/>
    <property type="match status" value="1"/>
</dbReference>
<dbReference type="GO" id="GO:0005657">
    <property type="term" value="C:replication fork"/>
    <property type="evidence" value="ECO:0007669"/>
    <property type="project" value="TreeGrafter"/>
</dbReference>
<keyword evidence="7" id="KW-0233">DNA recombination</keyword>
<dbReference type="AlphaFoldDB" id="A0A8C5J042"/>
<sequence length="461" mass="49008">MGNWRGSGLPDRGRKPEWDGKAGPGKGTGAGWRKEIPAGWDSRDGDGELERYGPAGQGMGSQNGMGQADRGWRTGAGWDSRDGAGEPKRVRTAVPGKSSGPGPSAGGRKQEGSGPGRGSPGGLCSCLSLPVEMVVLRAGLCPGLTEDMIQLLRDNGIRTVVDFVSSDLEDVAQKCSLSYKALVAVRRVLLAQFSAFPANGADLYEELKSSTAILPTGSPSLDQLLDSGLYTGEVMELMGAPGTGKTQVCLGIAASVSLGLKQHVLFLDSTGGFTASRLYQMLQAQTEDEEEQLEALQRVQVQRVFNIYKVLRALQELRDRLSQQVLSSVGPLKVVVLDSVSAVIYPLLGGRQSEGLALMMQLSRELKTLAREFSLAVVVTNQVTRDSSSGSLKPALGRSWSFVPSTRVLLESKEGPWERSSTQRAASLAKSPRQPAGIQVELDIGNGDVLDPSLVTRTEGL</sequence>
<dbReference type="SMART" id="SM00382">
    <property type="entry name" value="AAA"/>
    <property type="match status" value="1"/>
</dbReference>
<dbReference type="Pfam" id="PF08423">
    <property type="entry name" value="Rad51"/>
    <property type="match status" value="1"/>
</dbReference>
<feature type="compositionally biased region" description="Basic and acidic residues" evidence="16">
    <location>
        <begin position="32"/>
        <end position="51"/>
    </location>
</feature>
<dbReference type="InterPro" id="IPR027417">
    <property type="entry name" value="P-loop_NTPase"/>
</dbReference>
<evidence type="ECO:0000256" key="11">
    <source>
        <dbReference type="ARBA" id="ARBA00066228"/>
    </source>
</evidence>
<dbReference type="GO" id="GO:0042148">
    <property type="term" value="P:DNA strand invasion"/>
    <property type="evidence" value="ECO:0007669"/>
    <property type="project" value="TreeGrafter"/>
</dbReference>
<dbReference type="GO" id="GO:0003697">
    <property type="term" value="F:single-stranded DNA binding"/>
    <property type="evidence" value="ECO:0007669"/>
    <property type="project" value="TreeGrafter"/>
</dbReference>
<dbReference type="Pfam" id="PF21794">
    <property type="entry name" value="RAD51D_N"/>
    <property type="match status" value="1"/>
</dbReference>
<evidence type="ECO:0000256" key="13">
    <source>
        <dbReference type="ARBA" id="ARBA00078081"/>
    </source>
</evidence>
<dbReference type="CDD" id="cd19489">
    <property type="entry name" value="Rad51D"/>
    <property type="match status" value="1"/>
</dbReference>
<dbReference type="GO" id="GO:0000400">
    <property type="term" value="F:four-way junction DNA binding"/>
    <property type="evidence" value="ECO:0007669"/>
    <property type="project" value="TreeGrafter"/>
</dbReference>
<dbReference type="InterPro" id="IPR048943">
    <property type="entry name" value="RAD51D_N"/>
</dbReference>
<dbReference type="FunFam" id="3.40.50.300:FF:001042">
    <property type="entry name" value="DNA repair protein RAD51 homolog 4"/>
    <property type="match status" value="1"/>
</dbReference>
<dbReference type="InterPro" id="IPR003593">
    <property type="entry name" value="AAA+_ATPase"/>
</dbReference>
<feature type="compositionally biased region" description="Basic and acidic residues" evidence="16">
    <location>
        <begin position="79"/>
        <end position="89"/>
    </location>
</feature>
<comment type="subcellular location">
    <subcellularLocation>
        <location evidence="1">Nucleus</location>
    </subcellularLocation>
</comment>
<organism evidence="18 19">
    <name type="scientific">Junco hyemalis</name>
    <name type="common">Dark-eyed junco</name>
    <dbReference type="NCBI Taxonomy" id="40217"/>
    <lineage>
        <taxon>Eukaryota</taxon>
        <taxon>Metazoa</taxon>
        <taxon>Chordata</taxon>
        <taxon>Craniata</taxon>
        <taxon>Vertebrata</taxon>
        <taxon>Euteleostomi</taxon>
        <taxon>Archelosauria</taxon>
        <taxon>Archosauria</taxon>
        <taxon>Dinosauria</taxon>
        <taxon>Saurischia</taxon>
        <taxon>Theropoda</taxon>
        <taxon>Coelurosauria</taxon>
        <taxon>Aves</taxon>
        <taxon>Neognathae</taxon>
        <taxon>Neoaves</taxon>
        <taxon>Telluraves</taxon>
        <taxon>Australaves</taxon>
        <taxon>Passeriformes</taxon>
        <taxon>Passerellidae</taxon>
        <taxon>Junco</taxon>
    </lineage>
</organism>
<evidence type="ECO:0000313" key="18">
    <source>
        <dbReference type="Ensembl" id="ENSJHYP00000011915.1"/>
    </source>
</evidence>
<dbReference type="InterPro" id="IPR020588">
    <property type="entry name" value="RecA_ATP-bd"/>
</dbReference>
<dbReference type="GO" id="GO:0033063">
    <property type="term" value="C:Rad51B-Rad51C-Rad51D-XRCC2 complex"/>
    <property type="evidence" value="ECO:0007669"/>
    <property type="project" value="TreeGrafter"/>
</dbReference>
<evidence type="ECO:0000313" key="19">
    <source>
        <dbReference type="Proteomes" id="UP000694408"/>
    </source>
</evidence>
<dbReference type="PANTHER" id="PTHR46457">
    <property type="entry name" value="DNA REPAIR PROTEIN RAD51 HOMOLOG 4"/>
    <property type="match status" value="1"/>
</dbReference>
<keyword evidence="4" id="KW-0227">DNA damage</keyword>
<evidence type="ECO:0000256" key="1">
    <source>
        <dbReference type="ARBA" id="ARBA00004123"/>
    </source>
</evidence>
<evidence type="ECO:0000256" key="2">
    <source>
        <dbReference type="ARBA" id="ARBA00007095"/>
    </source>
</evidence>
<evidence type="ECO:0000256" key="4">
    <source>
        <dbReference type="ARBA" id="ARBA00022763"/>
    </source>
</evidence>
<dbReference type="Ensembl" id="ENSJHYT00000014400.1">
    <property type="protein sequence ID" value="ENSJHYP00000011915.1"/>
    <property type="gene ID" value="ENSJHYG00000009291.1"/>
</dbReference>
<keyword evidence="9" id="KW-0539">Nucleus</keyword>
<keyword evidence="6" id="KW-0238">DNA-binding</keyword>
<evidence type="ECO:0000256" key="3">
    <source>
        <dbReference type="ARBA" id="ARBA00022741"/>
    </source>
</evidence>
<keyword evidence="3" id="KW-0547">Nucleotide-binding</keyword>
<evidence type="ECO:0000256" key="12">
    <source>
        <dbReference type="ARBA" id="ARBA00073971"/>
    </source>
</evidence>
<dbReference type="GO" id="GO:0000723">
    <property type="term" value="P:telomere maintenance"/>
    <property type="evidence" value="ECO:0007669"/>
    <property type="project" value="TreeGrafter"/>
</dbReference>
<keyword evidence="8" id="KW-0234">DNA repair</keyword>
<dbReference type="Gene3D" id="3.40.50.300">
    <property type="entry name" value="P-loop containing nucleotide triphosphate hydrolases"/>
    <property type="match status" value="1"/>
</dbReference>
<accession>A0A8C5J042</accession>
<dbReference type="SUPFAM" id="SSF52540">
    <property type="entry name" value="P-loop containing nucleoside triphosphate hydrolases"/>
    <property type="match status" value="1"/>
</dbReference>
<name>A0A8C5J042_JUNHY</name>
<proteinExistence type="inferred from homology"/>
<dbReference type="Proteomes" id="UP000694408">
    <property type="component" value="Unplaced"/>
</dbReference>
<evidence type="ECO:0000256" key="8">
    <source>
        <dbReference type="ARBA" id="ARBA00023204"/>
    </source>
</evidence>
<evidence type="ECO:0000256" key="5">
    <source>
        <dbReference type="ARBA" id="ARBA00022840"/>
    </source>
</evidence>
<reference evidence="18" key="2">
    <citation type="submission" date="2025-09" db="UniProtKB">
        <authorList>
            <consortium name="Ensembl"/>
        </authorList>
    </citation>
    <scope>IDENTIFICATION</scope>
</reference>
<dbReference type="GO" id="GO:0000781">
    <property type="term" value="C:chromosome, telomeric region"/>
    <property type="evidence" value="ECO:0007669"/>
    <property type="project" value="UniProtKB-ARBA"/>
</dbReference>
<feature type="domain" description="RecA family profile 1" evidence="17">
    <location>
        <begin position="210"/>
        <end position="383"/>
    </location>
</feature>
<evidence type="ECO:0000256" key="15">
    <source>
        <dbReference type="ARBA" id="ARBA00079680"/>
    </source>
</evidence>
<evidence type="ECO:0000256" key="16">
    <source>
        <dbReference type="SAM" id="MobiDB-lite"/>
    </source>
</evidence>
<dbReference type="InterPro" id="IPR013632">
    <property type="entry name" value="Rad51_C"/>
</dbReference>